<dbReference type="InterPro" id="IPR027275">
    <property type="entry name" value="PRC-brl_dom"/>
</dbReference>
<organism evidence="3 4">
    <name type="scientific">Rhodocytophaga aerolata</name>
    <dbReference type="NCBI Taxonomy" id="455078"/>
    <lineage>
        <taxon>Bacteria</taxon>
        <taxon>Pseudomonadati</taxon>
        <taxon>Bacteroidota</taxon>
        <taxon>Cytophagia</taxon>
        <taxon>Cytophagales</taxon>
        <taxon>Rhodocytophagaceae</taxon>
        <taxon>Rhodocytophaga</taxon>
    </lineage>
</organism>
<feature type="compositionally biased region" description="Low complexity" evidence="1">
    <location>
        <begin position="123"/>
        <end position="134"/>
    </location>
</feature>
<evidence type="ECO:0000259" key="2">
    <source>
        <dbReference type="Pfam" id="PF05239"/>
    </source>
</evidence>
<protein>
    <submittedName>
        <fullName evidence="3">PRC-barrel domain-containing protein</fullName>
    </submittedName>
</protein>
<evidence type="ECO:0000313" key="3">
    <source>
        <dbReference type="EMBL" id="MDO1452007.1"/>
    </source>
</evidence>
<comment type="caution">
    <text evidence="3">The sequence shown here is derived from an EMBL/GenBank/DDBJ whole genome shotgun (WGS) entry which is preliminary data.</text>
</comment>
<evidence type="ECO:0000256" key="1">
    <source>
        <dbReference type="SAM" id="MobiDB-lite"/>
    </source>
</evidence>
<evidence type="ECO:0000313" key="4">
    <source>
        <dbReference type="Proteomes" id="UP001168528"/>
    </source>
</evidence>
<reference evidence="3" key="1">
    <citation type="submission" date="2023-07" db="EMBL/GenBank/DDBJ databases">
        <title>The genome sequence of Rhodocytophaga aerolata KACC 12507.</title>
        <authorList>
            <person name="Zhang X."/>
        </authorList>
    </citation>
    <scope>NUCLEOTIDE SEQUENCE</scope>
    <source>
        <strain evidence="3">KACC 12507</strain>
    </source>
</reference>
<feature type="domain" description="PRC-barrel" evidence="2">
    <location>
        <begin position="19"/>
        <end position="76"/>
    </location>
</feature>
<keyword evidence="4" id="KW-1185">Reference proteome</keyword>
<dbReference type="Pfam" id="PF05239">
    <property type="entry name" value="PRC"/>
    <property type="match status" value="1"/>
</dbReference>
<dbReference type="EMBL" id="JAUKPO010000174">
    <property type="protein sequence ID" value="MDO1452007.1"/>
    <property type="molecule type" value="Genomic_DNA"/>
</dbReference>
<dbReference type="RefSeq" id="WP_302042797.1">
    <property type="nucleotide sequence ID" value="NZ_JAUKPO010000174.1"/>
</dbReference>
<dbReference type="Proteomes" id="UP001168528">
    <property type="component" value="Unassembled WGS sequence"/>
</dbReference>
<proteinExistence type="predicted"/>
<dbReference type="InterPro" id="IPR011033">
    <property type="entry name" value="PRC_barrel-like_sf"/>
</dbReference>
<dbReference type="SUPFAM" id="SSF50346">
    <property type="entry name" value="PRC-barrel domain"/>
    <property type="match status" value="1"/>
</dbReference>
<feature type="region of interest" description="Disordered" evidence="1">
    <location>
        <begin position="115"/>
        <end position="153"/>
    </location>
</feature>
<sequence>MNTPILAQGARLTAVTLKNQAGEEVGKVIEWLMDVQEGRVVYVVAKFNEANAYFAIPWALMKADLEAGGYLVDQDKVKEHNLQIDHNSLSEIVLDKEFLDRIFDTYQLPKYWEENQLPTGNHSSSTTIGSGPSGQEDSATSNADESEGKGYGG</sequence>
<name>A0ABT8RLJ3_9BACT</name>
<gene>
    <name evidence="3" type="ORF">Q0590_37405</name>
</gene>
<accession>A0ABT8RLJ3</accession>